<proteinExistence type="predicted"/>
<accession>A0ABT2J9Z7</accession>
<feature type="region of interest" description="Disordered" evidence="1">
    <location>
        <begin position="26"/>
        <end position="49"/>
    </location>
</feature>
<dbReference type="EMBL" id="JAFFZE010000014">
    <property type="protein sequence ID" value="MCT2584691.1"/>
    <property type="molecule type" value="Genomic_DNA"/>
</dbReference>
<name>A0ABT2J9Z7_9PSEU</name>
<gene>
    <name evidence="2" type="ORF">JT362_16360</name>
</gene>
<evidence type="ECO:0000313" key="2">
    <source>
        <dbReference type="EMBL" id="MCT2584691.1"/>
    </source>
</evidence>
<reference evidence="2 3" key="1">
    <citation type="submission" date="2021-02" db="EMBL/GenBank/DDBJ databases">
        <title>Actinophytocola xerophila sp. nov., isolated from soil of cotton cropping field.</title>
        <authorList>
            <person name="Huang R."/>
            <person name="Chen X."/>
            <person name="Ge X."/>
            <person name="Liu W."/>
        </authorList>
    </citation>
    <scope>NUCLEOTIDE SEQUENCE [LARGE SCALE GENOMIC DNA]</scope>
    <source>
        <strain evidence="2 3">S1-96</strain>
    </source>
</reference>
<organism evidence="2 3">
    <name type="scientific">Actinophytocola gossypii</name>
    <dbReference type="NCBI Taxonomy" id="2812003"/>
    <lineage>
        <taxon>Bacteria</taxon>
        <taxon>Bacillati</taxon>
        <taxon>Actinomycetota</taxon>
        <taxon>Actinomycetes</taxon>
        <taxon>Pseudonocardiales</taxon>
        <taxon>Pseudonocardiaceae</taxon>
    </lineage>
</organism>
<evidence type="ECO:0000256" key="1">
    <source>
        <dbReference type="SAM" id="MobiDB-lite"/>
    </source>
</evidence>
<protein>
    <submittedName>
        <fullName evidence="2">Uncharacterized protein</fullName>
    </submittedName>
</protein>
<comment type="caution">
    <text evidence="2">The sequence shown here is derived from an EMBL/GenBank/DDBJ whole genome shotgun (WGS) entry which is preliminary data.</text>
</comment>
<evidence type="ECO:0000313" key="3">
    <source>
        <dbReference type="Proteomes" id="UP001156441"/>
    </source>
</evidence>
<dbReference type="Proteomes" id="UP001156441">
    <property type="component" value="Unassembled WGS sequence"/>
</dbReference>
<sequence>MREDEGEEVADTPELRAQEEYLRAQVAAGAPMSSRPSPSQYGRNGRENG</sequence>
<dbReference type="RefSeq" id="WP_260192100.1">
    <property type="nucleotide sequence ID" value="NZ_JAFFZE010000014.1"/>
</dbReference>
<keyword evidence="3" id="KW-1185">Reference proteome</keyword>